<dbReference type="InterPro" id="IPR006626">
    <property type="entry name" value="PbH1"/>
</dbReference>
<dbReference type="Proteomes" id="UP000033111">
    <property type="component" value="Chromosome"/>
</dbReference>
<proteinExistence type="predicted"/>
<dbReference type="Gene3D" id="2.160.20.80">
    <property type="entry name" value="E3 ubiquitin-protein ligase SopA"/>
    <property type="match status" value="1"/>
</dbReference>
<gene>
    <name evidence="5" type="ORF">MSSIT_2257</name>
</gene>
<dbReference type="HOGENOM" id="CLU_012607_1_0_2"/>
<keyword evidence="3" id="KW-0812">Transmembrane</keyword>
<dbReference type="AlphaFoldDB" id="A0A0E3L8R4"/>
<dbReference type="PANTHER" id="PTHR22990:SF15">
    <property type="entry name" value="F-BOX ONLY PROTEIN 10"/>
    <property type="match status" value="1"/>
</dbReference>
<dbReference type="SUPFAM" id="SSF141571">
    <property type="entry name" value="Pentapeptide repeat-like"/>
    <property type="match status" value="1"/>
</dbReference>
<dbReference type="InterPro" id="IPR001646">
    <property type="entry name" value="5peptide_repeat"/>
</dbReference>
<dbReference type="EMBL" id="CP009506">
    <property type="protein sequence ID" value="AKB28976.1"/>
    <property type="molecule type" value="Genomic_DNA"/>
</dbReference>
<evidence type="ECO:0000259" key="4">
    <source>
        <dbReference type="Pfam" id="PF08480"/>
    </source>
</evidence>
<keyword evidence="3" id="KW-0472">Membrane</keyword>
<feature type="domain" description="Disaggregatase-related" evidence="4">
    <location>
        <begin position="370"/>
        <end position="551"/>
    </location>
</feature>
<protein>
    <recommendedName>
        <fullName evidence="4">Disaggregatase-related domain-containing protein</fullName>
    </recommendedName>
</protein>
<dbReference type="OrthoDB" id="105642at2157"/>
<dbReference type="Pfam" id="PF00805">
    <property type="entry name" value="Pentapeptide"/>
    <property type="match status" value="2"/>
</dbReference>
<dbReference type="KEGG" id="msw:MSSIT_2257"/>
<dbReference type="InterPro" id="IPR051550">
    <property type="entry name" value="SCF-Subunits/Alg-Epimerases"/>
</dbReference>
<dbReference type="InterPro" id="IPR013687">
    <property type="entry name" value="Disaggr-rel"/>
</dbReference>
<accession>A0A0E3L8R4</accession>
<keyword evidence="1" id="KW-0677">Repeat</keyword>
<dbReference type="Pfam" id="PF08480">
    <property type="entry name" value="Disaggr_assoc"/>
    <property type="match status" value="1"/>
</dbReference>
<dbReference type="GeneID" id="24861133"/>
<keyword evidence="3" id="KW-1133">Transmembrane helix</keyword>
<dbReference type="FunFam" id="2.160.20.10:FF:000069">
    <property type="entry name" value="Uncharacterized protein"/>
    <property type="match status" value="1"/>
</dbReference>
<reference evidence="5 6" key="1">
    <citation type="submission" date="2014-07" db="EMBL/GenBank/DDBJ databases">
        <title>Methanogenic archaea and the global carbon cycle.</title>
        <authorList>
            <person name="Henriksen J.R."/>
            <person name="Luke J."/>
            <person name="Reinhart S."/>
            <person name="Benedict M.N."/>
            <person name="Youngblut N.D."/>
            <person name="Metcalf M.E."/>
            <person name="Whitaker R.J."/>
            <person name="Metcalf W.W."/>
        </authorList>
    </citation>
    <scope>NUCLEOTIDE SEQUENCE [LARGE SCALE GENOMIC DNA]</scope>
    <source>
        <strain evidence="5 6">T4/M</strain>
    </source>
</reference>
<organism evidence="5 6">
    <name type="scientific">Methanosarcina siciliae T4/M</name>
    <dbReference type="NCBI Taxonomy" id="1434120"/>
    <lineage>
        <taxon>Archaea</taxon>
        <taxon>Methanobacteriati</taxon>
        <taxon>Methanobacteriota</taxon>
        <taxon>Stenosarchaea group</taxon>
        <taxon>Methanomicrobia</taxon>
        <taxon>Methanosarcinales</taxon>
        <taxon>Methanosarcinaceae</taxon>
        <taxon>Methanosarcina</taxon>
    </lineage>
</organism>
<name>A0A0E3L8R4_9EURY</name>
<dbReference type="PANTHER" id="PTHR22990">
    <property type="entry name" value="F-BOX ONLY PROTEIN"/>
    <property type="match status" value="1"/>
</dbReference>
<keyword evidence="6" id="KW-1185">Reference proteome</keyword>
<evidence type="ECO:0000313" key="6">
    <source>
        <dbReference type="Proteomes" id="UP000033111"/>
    </source>
</evidence>
<evidence type="ECO:0000256" key="1">
    <source>
        <dbReference type="ARBA" id="ARBA00022737"/>
    </source>
</evidence>
<dbReference type="SUPFAM" id="SSF51126">
    <property type="entry name" value="Pectin lyase-like"/>
    <property type="match status" value="1"/>
</dbReference>
<sequence>MNEKHPESILKIMEKIGVSVLIFVFLILLGMFTLYTIQSYSSIIPSDYTQSNPTQSNLTQSNLTQSNLTQSNLTQSNPTQSNLTQSNLTQSNLTQSNLTQSNPTQSNLTQSNLTQSNITQSNLTKPNPAQSNFIPSNETVYVAGDGKGDFNCDGIDDQIEINKALAYVAENPEFATVYLKGSNTYVISDKIRIGNDTTLKGDPTAVIKLKDNAYWPHQSPLITQMNSSGNQNITITGFEIDGNYEGNTEKMRGDGYYNLIYFINCDNIHVCNMYMHDSHGDGLKIKDSKNIKFHDNRIYKLGHDGLYAIECQDIEAWNNNVRCKTNSALRIWNSNHIKFHDNTIYTEFEDDAGGPGIQIQYIRTSEAQPMNDIEVYNNTIYDTYGPGIWLIAFGEPYSKTEAQNVHIHHNIFYGCGTHQTYDWLGGIVTSGFYDTLIENNVFDANYNAAVVYTYPTGSRYDVDFTPRGIDGNCTTIVRNNIITNTLKRKYSPEGTGYGAIDNFPETHSFVLENNCLYNNYAGNYKNCTSTTDIYTDPRFVNQHKHNYYLKQDSPCIGAGYTLLISSEVSYKKRIKSIISAFVSQTCRFFSVETSE</sequence>
<evidence type="ECO:0000313" key="5">
    <source>
        <dbReference type="EMBL" id="AKB28976.1"/>
    </source>
</evidence>
<dbReference type="RefSeq" id="WP_082088983.1">
    <property type="nucleotide sequence ID" value="NZ_CP009506.1"/>
</dbReference>
<evidence type="ECO:0000256" key="2">
    <source>
        <dbReference type="SAM" id="MobiDB-lite"/>
    </source>
</evidence>
<dbReference type="InterPro" id="IPR011050">
    <property type="entry name" value="Pectin_lyase_fold/virulence"/>
</dbReference>
<dbReference type="Gene3D" id="2.160.20.10">
    <property type="entry name" value="Single-stranded right-handed beta-helix, Pectin lyase-like"/>
    <property type="match status" value="1"/>
</dbReference>
<feature type="transmembrane region" description="Helical" evidence="3">
    <location>
        <begin position="12"/>
        <end position="35"/>
    </location>
</feature>
<feature type="region of interest" description="Disordered" evidence="2">
    <location>
        <begin position="50"/>
        <end position="134"/>
    </location>
</feature>
<dbReference type="SMART" id="SM00710">
    <property type="entry name" value="PbH1"/>
    <property type="match status" value="7"/>
</dbReference>
<dbReference type="PATRIC" id="fig|1434120.4.peg.2938"/>
<evidence type="ECO:0000256" key="3">
    <source>
        <dbReference type="SAM" id="Phobius"/>
    </source>
</evidence>
<dbReference type="InterPro" id="IPR012334">
    <property type="entry name" value="Pectin_lyas_fold"/>
</dbReference>